<feature type="transmembrane region" description="Helical" evidence="9">
    <location>
        <begin position="305"/>
        <end position="326"/>
    </location>
</feature>
<proteinExistence type="inferred from homology"/>
<comment type="similarity">
    <text evidence="2">Belongs to the binding-protein-dependent transport system permease family. FecCD subfamily.</text>
</comment>
<dbReference type="SUPFAM" id="SSF81345">
    <property type="entry name" value="ABC transporter involved in vitamin B12 uptake, BtuC"/>
    <property type="match status" value="1"/>
</dbReference>
<evidence type="ECO:0000256" key="6">
    <source>
        <dbReference type="ARBA" id="ARBA00022989"/>
    </source>
</evidence>
<protein>
    <submittedName>
        <fullName evidence="10">ABC transporter permease</fullName>
    </submittedName>
</protein>
<dbReference type="InterPro" id="IPR000522">
    <property type="entry name" value="ABC_transptr_permease_BtuC"/>
</dbReference>
<organism evidence="10 11">
    <name type="scientific">Arthrobacter jiangjiafuii</name>
    <dbReference type="NCBI Taxonomy" id="2817475"/>
    <lineage>
        <taxon>Bacteria</taxon>
        <taxon>Bacillati</taxon>
        <taxon>Actinomycetota</taxon>
        <taxon>Actinomycetes</taxon>
        <taxon>Micrococcales</taxon>
        <taxon>Micrococcaceae</taxon>
        <taxon>Arthrobacter</taxon>
    </lineage>
</organism>
<feature type="transmembrane region" description="Helical" evidence="9">
    <location>
        <begin position="174"/>
        <end position="196"/>
    </location>
</feature>
<feature type="compositionally biased region" description="Pro residues" evidence="8">
    <location>
        <begin position="15"/>
        <end position="26"/>
    </location>
</feature>
<feature type="transmembrane region" description="Helical" evidence="9">
    <location>
        <begin position="123"/>
        <end position="141"/>
    </location>
</feature>
<evidence type="ECO:0000256" key="9">
    <source>
        <dbReference type="SAM" id="Phobius"/>
    </source>
</evidence>
<dbReference type="PANTHER" id="PTHR30472:SF27">
    <property type="entry name" value="PETROBACTIN IMPORT SYSTEM PERMEASE PROTEIN YCLN"/>
    <property type="match status" value="1"/>
</dbReference>
<comment type="subcellular location">
    <subcellularLocation>
        <location evidence="1">Cell membrane</location>
        <topology evidence="1">Multi-pass membrane protein</topology>
    </subcellularLocation>
</comment>
<keyword evidence="7 9" id="KW-0472">Membrane</keyword>
<keyword evidence="6 9" id="KW-1133">Transmembrane helix</keyword>
<dbReference type="RefSeq" id="WP_210228135.1">
    <property type="nucleotide sequence ID" value="NZ_CP076022.1"/>
</dbReference>
<keyword evidence="4" id="KW-1003">Cell membrane</keyword>
<dbReference type="PANTHER" id="PTHR30472">
    <property type="entry name" value="FERRIC ENTEROBACTIN TRANSPORT SYSTEM PERMEASE PROTEIN"/>
    <property type="match status" value="1"/>
</dbReference>
<feature type="transmembrane region" description="Helical" evidence="9">
    <location>
        <begin position="216"/>
        <end position="237"/>
    </location>
</feature>
<reference evidence="10 11" key="1">
    <citation type="submission" date="2021-05" db="EMBL/GenBank/DDBJ databases">
        <title>Novel species in genus Arthrobacter.</title>
        <authorList>
            <person name="Zhang G."/>
        </authorList>
    </citation>
    <scope>NUCLEOTIDE SEQUENCE [LARGE SCALE GENOMIC DNA]</scope>
    <source>
        <strain evidence="11">zg-ZUI227</strain>
    </source>
</reference>
<dbReference type="GO" id="GO:0005886">
    <property type="term" value="C:plasma membrane"/>
    <property type="evidence" value="ECO:0007669"/>
    <property type="project" value="UniProtKB-SubCell"/>
</dbReference>
<feature type="transmembrane region" description="Helical" evidence="9">
    <location>
        <begin position="257"/>
        <end position="276"/>
    </location>
</feature>
<evidence type="ECO:0000256" key="2">
    <source>
        <dbReference type="ARBA" id="ARBA00007935"/>
    </source>
</evidence>
<dbReference type="AlphaFoldDB" id="A0A975M3S2"/>
<evidence type="ECO:0000256" key="8">
    <source>
        <dbReference type="SAM" id="MobiDB-lite"/>
    </source>
</evidence>
<sequence length="358" mass="37686">MSAPAVPEPGQASSQPPPPVTAPAPPAADVASRRRRLPRALPGLALGAALVLVLAVASMFIGVSDVSLRSLTAGDPAAWQVFWVSRVPRTLSIILAGMAVSVAGLIMQLMARNKFVEPSTVGTVESASLGILVVTILIPGASMMLKMSTATLFAAAGTALFLLILRRLPLRNTLLVPLVGIMLGGVISAVTTFFAYRTDLLQTLNSWMVGDFSGVLRGRYELLWIVGLLTVIGYLAADRFTVAGMGADFTTNLGLNYNRVMALGLVIVSLISAVVVVSVGSIPFLGLIVPNLVSLLIGDNVRRAVPWVAVFGAGFVLACDIIGRTIRYPYEIPVGVIVAAIGSVLFLYLLLRKRADRG</sequence>
<dbReference type="CDD" id="cd06550">
    <property type="entry name" value="TM_ABC_iron-siderophores_like"/>
    <property type="match status" value="1"/>
</dbReference>
<dbReference type="Pfam" id="PF01032">
    <property type="entry name" value="FecCD"/>
    <property type="match status" value="1"/>
</dbReference>
<keyword evidence="3" id="KW-0813">Transport</keyword>
<evidence type="ECO:0000313" key="10">
    <source>
        <dbReference type="EMBL" id="QWC09433.1"/>
    </source>
</evidence>
<feature type="transmembrane region" description="Helical" evidence="9">
    <location>
        <begin position="91"/>
        <end position="111"/>
    </location>
</feature>
<feature type="transmembrane region" description="Helical" evidence="9">
    <location>
        <begin position="282"/>
        <end position="298"/>
    </location>
</feature>
<dbReference type="KEGG" id="ajg:KKR91_13210"/>
<dbReference type="EMBL" id="CP076022">
    <property type="protein sequence ID" value="QWC09433.1"/>
    <property type="molecule type" value="Genomic_DNA"/>
</dbReference>
<feature type="transmembrane region" description="Helical" evidence="9">
    <location>
        <begin position="43"/>
        <end position="63"/>
    </location>
</feature>
<feature type="region of interest" description="Disordered" evidence="8">
    <location>
        <begin position="1"/>
        <end position="31"/>
    </location>
</feature>
<evidence type="ECO:0000256" key="7">
    <source>
        <dbReference type="ARBA" id="ARBA00023136"/>
    </source>
</evidence>
<feature type="transmembrane region" description="Helical" evidence="9">
    <location>
        <begin position="332"/>
        <end position="351"/>
    </location>
</feature>
<dbReference type="Proteomes" id="UP000676885">
    <property type="component" value="Chromosome"/>
</dbReference>
<dbReference type="InterPro" id="IPR037294">
    <property type="entry name" value="ABC_BtuC-like"/>
</dbReference>
<evidence type="ECO:0000256" key="3">
    <source>
        <dbReference type="ARBA" id="ARBA00022448"/>
    </source>
</evidence>
<gene>
    <name evidence="10" type="ORF">KKR91_13210</name>
</gene>
<evidence type="ECO:0000313" key="11">
    <source>
        <dbReference type="Proteomes" id="UP000676885"/>
    </source>
</evidence>
<keyword evidence="5 9" id="KW-0812">Transmembrane</keyword>
<feature type="transmembrane region" description="Helical" evidence="9">
    <location>
        <begin position="147"/>
        <end position="165"/>
    </location>
</feature>
<dbReference type="Gene3D" id="1.10.3470.10">
    <property type="entry name" value="ABC transporter involved in vitamin B12 uptake, BtuC"/>
    <property type="match status" value="1"/>
</dbReference>
<dbReference type="GO" id="GO:0022857">
    <property type="term" value="F:transmembrane transporter activity"/>
    <property type="evidence" value="ECO:0007669"/>
    <property type="project" value="InterPro"/>
</dbReference>
<evidence type="ECO:0000256" key="4">
    <source>
        <dbReference type="ARBA" id="ARBA00022475"/>
    </source>
</evidence>
<evidence type="ECO:0000256" key="5">
    <source>
        <dbReference type="ARBA" id="ARBA00022692"/>
    </source>
</evidence>
<evidence type="ECO:0000256" key="1">
    <source>
        <dbReference type="ARBA" id="ARBA00004651"/>
    </source>
</evidence>
<name>A0A975M3S2_9MICC</name>
<dbReference type="GO" id="GO:0033214">
    <property type="term" value="P:siderophore-iron import into cell"/>
    <property type="evidence" value="ECO:0007669"/>
    <property type="project" value="TreeGrafter"/>
</dbReference>
<keyword evidence="11" id="KW-1185">Reference proteome</keyword>
<accession>A0A975M3S2</accession>